<dbReference type="Proteomes" id="UP000265618">
    <property type="component" value="Unassembled WGS sequence"/>
</dbReference>
<sequence length="16" mass="2109">LRSYFEEVWMDMCDRE</sequence>
<evidence type="ECO:0000313" key="2">
    <source>
        <dbReference type="Proteomes" id="UP000265618"/>
    </source>
</evidence>
<protein>
    <submittedName>
        <fullName evidence="1">Uncharacterized protein</fullName>
    </submittedName>
</protein>
<accession>A0A391NUF6</accession>
<dbReference type="EMBL" id="BDIP01000183">
    <property type="protein sequence ID" value="GCA62113.1"/>
    <property type="molecule type" value="Genomic_DNA"/>
</dbReference>
<feature type="non-terminal residue" evidence="1">
    <location>
        <position position="1"/>
    </location>
</feature>
<reference evidence="1 2" key="1">
    <citation type="journal article" date="2018" name="PLoS ONE">
        <title>The draft genome of Kipferlia bialata reveals reductive genome evolution in fornicate parasites.</title>
        <authorList>
            <person name="Tanifuji G."/>
            <person name="Takabayashi S."/>
            <person name="Kume K."/>
            <person name="Takagi M."/>
            <person name="Nakayama T."/>
            <person name="Kamikawa R."/>
            <person name="Inagaki Y."/>
            <person name="Hashimoto T."/>
        </authorList>
    </citation>
    <scope>NUCLEOTIDE SEQUENCE [LARGE SCALE GENOMIC DNA]</scope>
    <source>
        <strain evidence="1">NY0173</strain>
    </source>
</reference>
<name>A0A391NUF6_9EUKA</name>
<proteinExistence type="predicted"/>
<keyword evidence="2" id="KW-1185">Reference proteome</keyword>
<dbReference type="AlphaFoldDB" id="A0A391NUF6"/>
<comment type="caution">
    <text evidence="1">The sequence shown here is derived from an EMBL/GenBank/DDBJ whole genome shotgun (WGS) entry which is preliminary data.</text>
</comment>
<gene>
    <name evidence="1" type="ORF">KIPB_001316</name>
</gene>
<evidence type="ECO:0000313" key="1">
    <source>
        <dbReference type="EMBL" id="GCA62113.1"/>
    </source>
</evidence>
<organism evidence="1 2">
    <name type="scientific">Kipferlia bialata</name>
    <dbReference type="NCBI Taxonomy" id="797122"/>
    <lineage>
        <taxon>Eukaryota</taxon>
        <taxon>Metamonada</taxon>
        <taxon>Carpediemonas-like organisms</taxon>
        <taxon>Kipferlia</taxon>
    </lineage>
</organism>